<accession>A0A6M5YEW4</accession>
<reference evidence="2" key="1">
    <citation type="submission" date="2020-05" db="EMBL/GenBank/DDBJ databases">
        <title>Frigoriglobus tundricola gen. nov., sp. nov., a psychrotolerant cellulolytic planctomycete of the family Gemmataceae with two divergent copies of 16S rRNA gene.</title>
        <authorList>
            <person name="Kulichevskaya I.S."/>
            <person name="Ivanova A.A."/>
            <person name="Naumoff D.G."/>
            <person name="Beletsky A.V."/>
            <person name="Rijpstra W.I.C."/>
            <person name="Sinninghe Damste J.S."/>
            <person name="Mardanov A.V."/>
            <person name="Ravin N.V."/>
            <person name="Dedysh S.N."/>
        </authorList>
    </citation>
    <scope>NUCLEOTIDE SEQUENCE [LARGE SCALE GENOMIC DNA]</scope>
    <source>
        <strain evidence="2">PL17</strain>
    </source>
</reference>
<evidence type="ECO:0000313" key="2">
    <source>
        <dbReference type="Proteomes" id="UP000503447"/>
    </source>
</evidence>
<protein>
    <submittedName>
        <fullName evidence="1">Uncharacterized protein</fullName>
    </submittedName>
</protein>
<name>A0A6M5YEW4_9BACT</name>
<evidence type="ECO:0000313" key="1">
    <source>
        <dbReference type="EMBL" id="QJW92555.1"/>
    </source>
</evidence>
<gene>
    <name evidence="1" type="ORF">FTUN_0051</name>
</gene>
<dbReference type="EMBL" id="CP053452">
    <property type="protein sequence ID" value="QJW92555.1"/>
    <property type="molecule type" value="Genomic_DNA"/>
</dbReference>
<dbReference type="Proteomes" id="UP000503447">
    <property type="component" value="Chromosome"/>
</dbReference>
<organism evidence="1 2">
    <name type="scientific">Frigoriglobus tundricola</name>
    <dbReference type="NCBI Taxonomy" id="2774151"/>
    <lineage>
        <taxon>Bacteria</taxon>
        <taxon>Pseudomonadati</taxon>
        <taxon>Planctomycetota</taxon>
        <taxon>Planctomycetia</taxon>
        <taxon>Gemmatales</taxon>
        <taxon>Gemmataceae</taxon>
        <taxon>Frigoriglobus</taxon>
    </lineage>
</organism>
<dbReference type="AlphaFoldDB" id="A0A6M5YEW4"/>
<dbReference type="KEGG" id="ftj:FTUN_0051"/>
<sequence length="58" mass="6128">MIALAVVGLRQDHVAGLKLFDGLKPISTSAPFKLCRKSLPFICGSNAASQVRQTITGT</sequence>
<keyword evidence="2" id="KW-1185">Reference proteome</keyword>
<proteinExistence type="predicted"/>